<dbReference type="EMBL" id="LAZR01013825">
    <property type="protein sequence ID" value="KKM20161.1"/>
    <property type="molecule type" value="Genomic_DNA"/>
</dbReference>
<comment type="caution">
    <text evidence="1">The sequence shown here is derived from an EMBL/GenBank/DDBJ whole genome shotgun (WGS) entry which is preliminary data.</text>
</comment>
<sequence>IIETYPPLLAVSASNPTRIYGYIISHGQNLFWVYVKHAHRRCQVARGLTEAAKFNPQDPFTYYFSSLKTDNLLKSFPRGEKYLPAQVRVSGG</sequence>
<feature type="non-terminal residue" evidence="1">
    <location>
        <position position="1"/>
    </location>
</feature>
<proteinExistence type="predicted"/>
<dbReference type="AlphaFoldDB" id="A0A0F9HXI9"/>
<reference evidence="1" key="1">
    <citation type="journal article" date="2015" name="Nature">
        <title>Complex archaea that bridge the gap between prokaryotes and eukaryotes.</title>
        <authorList>
            <person name="Spang A."/>
            <person name="Saw J.H."/>
            <person name="Jorgensen S.L."/>
            <person name="Zaremba-Niedzwiedzka K."/>
            <person name="Martijn J."/>
            <person name="Lind A.E."/>
            <person name="van Eijk R."/>
            <person name="Schleper C."/>
            <person name="Guy L."/>
            <person name="Ettema T.J."/>
        </authorList>
    </citation>
    <scope>NUCLEOTIDE SEQUENCE</scope>
</reference>
<accession>A0A0F9HXI9</accession>
<name>A0A0F9HXI9_9ZZZZ</name>
<organism evidence="1">
    <name type="scientific">marine sediment metagenome</name>
    <dbReference type="NCBI Taxonomy" id="412755"/>
    <lineage>
        <taxon>unclassified sequences</taxon>
        <taxon>metagenomes</taxon>
        <taxon>ecological metagenomes</taxon>
    </lineage>
</organism>
<gene>
    <name evidence="1" type="ORF">LCGC14_1648220</name>
</gene>
<protein>
    <submittedName>
        <fullName evidence="1">Uncharacterized protein</fullName>
    </submittedName>
</protein>
<evidence type="ECO:0000313" key="1">
    <source>
        <dbReference type="EMBL" id="KKM20161.1"/>
    </source>
</evidence>